<organism evidence="2 3">
    <name type="scientific">Acidovorax phage ACP17</name>
    <dbReference type="NCBI Taxonomy" id="2010329"/>
    <lineage>
        <taxon>Viruses</taxon>
        <taxon>Duplodnaviria</taxon>
        <taxon>Heunggongvirae</taxon>
        <taxon>Uroviricota</taxon>
        <taxon>Caudoviricetes</taxon>
        <taxon>Busanvirus</taxon>
        <taxon>Busanvirus ACP17</taxon>
    </lineage>
</organism>
<accession>A0A218M370</accession>
<keyword evidence="1" id="KW-0812">Transmembrane</keyword>
<proteinExistence type="predicted"/>
<evidence type="ECO:0000313" key="2">
    <source>
        <dbReference type="EMBL" id="ASD50485.1"/>
    </source>
</evidence>
<sequence length="200" mass="21465">MKTIRIFFAAIAAALAFSAAAQTVDISSLPKEAQASIQQQIAEKTGNKTSGVVEASAALRGETEKWAEVIVGAAVSGAQKANMVVDEFSKTTVGKVTIGIVAYKLIGKDAVLLLNQVIRYITGFGVMLLGCVVAYIFWLKTERMRTVEQTRELQPVLFGLTQRLVTVRKVRRVQGDNDWLPGIFISVACGIAVGAMVAFA</sequence>
<keyword evidence="1" id="KW-1133">Transmembrane helix</keyword>
<dbReference type="RefSeq" id="YP_009609804.1">
    <property type="nucleotide sequence ID" value="NC_041997.1"/>
</dbReference>
<feature type="transmembrane region" description="Helical" evidence="1">
    <location>
        <begin position="179"/>
        <end position="199"/>
    </location>
</feature>
<reference evidence="2 3" key="1">
    <citation type="submission" date="2017-08" db="EMBL/GenBank/DDBJ databases">
        <title>Characterization and complete genome sequence of novel bacteriophage infecting the causal agent of bacterial fruit blotch, Acidovorax citrulli.</title>
        <authorList>
            <person name="Midani A.R."/>
            <person name="Park S.-H."/>
            <person name="Choi T.-J."/>
        </authorList>
    </citation>
    <scope>NUCLEOTIDE SEQUENCE [LARGE SCALE GENOMIC DNA]</scope>
</reference>
<keyword evidence="1" id="KW-0472">Membrane</keyword>
<dbReference type="EMBL" id="KY979132">
    <property type="protein sequence ID" value="ASD50485.1"/>
    <property type="molecule type" value="Genomic_DNA"/>
</dbReference>
<dbReference type="GeneID" id="40085889"/>
<name>A0A218M370_9CAUD</name>
<evidence type="ECO:0000313" key="3">
    <source>
        <dbReference type="Proteomes" id="UP000224101"/>
    </source>
</evidence>
<protein>
    <submittedName>
        <fullName evidence="2">Uncharacterized protein</fullName>
    </submittedName>
</protein>
<keyword evidence="3" id="KW-1185">Reference proteome</keyword>
<dbReference type="KEGG" id="vg:40085889"/>
<dbReference type="Proteomes" id="UP000224101">
    <property type="component" value="Segment"/>
</dbReference>
<feature type="transmembrane region" description="Helical" evidence="1">
    <location>
        <begin position="117"/>
        <end position="138"/>
    </location>
</feature>
<evidence type="ECO:0000256" key="1">
    <source>
        <dbReference type="SAM" id="Phobius"/>
    </source>
</evidence>